<dbReference type="GO" id="GO:0046872">
    <property type="term" value="F:metal ion binding"/>
    <property type="evidence" value="ECO:0007669"/>
    <property type="project" value="UniProtKB-KW"/>
</dbReference>
<evidence type="ECO:0000256" key="1">
    <source>
        <dbReference type="ARBA" id="ARBA00001946"/>
    </source>
</evidence>
<evidence type="ECO:0000259" key="9">
    <source>
        <dbReference type="Pfam" id="PF00483"/>
    </source>
</evidence>
<comment type="cofactor">
    <cofactor evidence="1">
        <name>Mg(2+)</name>
        <dbReference type="ChEBI" id="CHEBI:18420"/>
    </cofactor>
</comment>
<dbReference type="Proteomes" id="UP000198432">
    <property type="component" value="Unassembled WGS sequence"/>
</dbReference>
<dbReference type="GO" id="GO:0008879">
    <property type="term" value="F:glucose-1-phosphate thymidylyltransferase activity"/>
    <property type="evidence" value="ECO:0007669"/>
    <property type="project" value="UniProtKB-EC"/>
</dbReference>
<organism evidence="10 11">
    <name type="scientific">Pontibacter ummariensis</name>
    <dbReference type="NCBI Taxonomy" id="1610492"/>
    <lineage>
        <taxon>Bacteria</taxon>
        <taxon>Pseudomonadati</taxon>
        <taxon>Bacteroidota</taxon>
        <taxon>Cytophagia</taxon>
        <taxon>Cytophagales</taxon>
        <taxon>Hymenobacteraceae</taxon>
        <taxon>Pontibacter</taxon>
    </lineage>
</organism>
<accession>A0A239GE88</accession>
<evidence type="ECO:0000256" key="4">
    <source>
        <dbReference type="ARBA" id="ARBA00022679"/>
    </source>
</evidence>
<evidence type="ECO:0000256" key="7">
    <source>
        <dbReference type="ARBA" id="ARBA00022842"/>
    </source>
</evidence>
<dbReference type="InterPro" id="IPR005907">
    <property type="entry name" value="G1P_thy_trans_s"/>
</dbReference>
<dbReference type="OrthoDB" id="9803871at2"/>
<evidence type="ECO:0000313" key="11">
    <source>
        <dbReference type="Proteomes" id="UP000198432"/>
    </source>
</evidence>
<keyword evidence="5" id="KW-0548">Nucleotidyltransferase</keyword>
<dbReference type="Gene3D" id="3.90.550.10">
    <property type="entry name" value="Spore Coat Polysaccharide Biosynthesis Protein SpsA, Chain A"/>
    <property type="match status" value="1"/>
</dbReference>
<evidence type="ECO:0000256" key="6">
    <source>
        <dbReference type="ARBA" id="ARBA00022723"/>
    </source>
</evidence>
<sequence length="257" mass="28715">MPTEIVGLVPAAGLGSRLEPIPCSKELFPVGFATHPVYGKPHPKVVSQYLLEHMQRAGAGKAYFVLRKGKWDIPNYFGDGTQLGMHLAYLIMGRPYGTPFSLDQAYPFIQGKQVVFGFPDILFEPKNAFEQLLKRQQETEADVVLGLYKVPSPHKWDMVKTDDGGRVEHIVRKPLCTDLTYGWAIACWGARFTQFMHAHLEQIQEQVQERGQEVSVGEVIQEGIHNGLSVQSVCFDDSSCLDIGTPEDLRQAIKTLS</sequence>
<dbReference type="AlphaFoldDB" id="A0A239GE88"/>
<dbReference type="SUPFAM" id="SSF53448">
    <property type="entry name" value="Nucleotide-diphospho-sugar transferases"/>
    <property type="match status" value="1"/>
</dbReference>
<feature type="domain" description="Nucleotidyl transferase" evidence="9">
    <location>
        <begin position="8"/>
        <end position="255"/>
    </location>
</feature>
<dbReference type="PANTHER" id="PTHR43532:SF1">
    <property type="entry name" value="GLUCOSE-1-PHOSPHATE THYMIDYLYLTRANSFERASE 1"/>
    <property type="match status" value="1"/>
</dbReference>
<dbReference type="EC" id="2.7.7.24" evidence="3"/>
<name>A0A239GE88_9BACT</name>
<dbReference type="Pfam" id="PF00483">
    <property type="entry name" value="NTP_transferase"/>
    <property type="match status" value="1"/>
</dbReference>
<keyword evidence="7" id="KW-0460">Magnesium</keyword>
<comment type="catalytic activity">
    <reaction evidence="8">
        <text>dTTP + alpha-D-glucose 1-phosphate + H(+) = dTDP-alpha-D-glucose + diphosphate</text>
        <dbReference type="Rhea" id="RHEA:15225"/>
        <dbReference type="ChEBI" id="CHEBI:15378"/>
        <dbReference type="ChEBI" id="CHEBI:33019"/>
        <dbReference type="ChEBI" id="CHEBI:37568"/>
        <dbReference type="ChEBI" id="CHEBI:57477"/>
        <dbReference type="ChEBI" id="CHEBI:58601"/>
        <dbReference type="EC" id="2.7.7.24"/>
    </reaction>
</comment>
<dbReference type="RefSeq" id="WP_089319585.1">
    <property type="nucleotide sequence ID" value="NZ_FZOQ01000011.1"/>
</dbReference>
<keyword evidence="4 10" id="KW-0808">Transferase</keyword>
<dbReference type="InterPro" id="IPR029044">
    <property type="entry name" value="Nucleotide-diphossugar_trans"/>
</dbReference>
<dbReference type="EMBL" id="FZOQ01000011">
    <property type="protein sequence ID" value="SNS67460.1"/>
    <property type="molecule type" value="Genomic_DNA"/>
</dbReference>
<reference evidence="11" key="1">
    <citation type="submission" date="2017-06" db="EMBL/GenBank/DDBJ databases">
        <authorList>
            <person name="Varghese N."/>
            <person name="Submissions S."/>
        </authorList>
    </citation>
    <scope>NUCLEOTIDE SEQUENCE [LARGE SCALE GENOMIC DNA]</scope>
    <source>
        <strain evidence="11">NKM1</strain>
    </source>
</reference>
<evidence type="ECO:0000256" key="5">
    <source>
        <dbReference type="ARBA" id="ARBA00022695"/>
    </source>
</evidence>
<proteinExistence type="inferred from homology"/>
<evidence type="ECO:0000256" key="8">
    <source>
        <dbReference type="ARBA" id="ARBA00049336"/>
    </source>
</evidence>
<protein>
    <recommendedName>
        <fullName evidence="3">glucose-1-phosphate thymidylyltransferase</fullName>
        <ecNumber evidence="3">2.7.7.24</ecNumber>
    </recommendedName>
</protein>
<evidence type="ECO:0000256" key="3">
    <source>
        <dbReference type="ARBA" id="ARBA00012461"/>
    </source>
</evidence>
<keyword evidence="11" id="KW-1185">Reference proteome</keyword>
<dbReference type="InterPro" id="IPR005835">
    <property type="entry name" value="NTP_transferase_dom"/>
</dbReference>
<evidence type="ECO:0000256" key="2">
    <source>
        <dbReference type="ARBA" id="ARBA00010480"/>
    </source>
</evidence>
<dbReference type="PANTHER" id="PTHR43532">
    <property type="entry name" value="GLUCOSE-1-PHOSPHATE THYMIDYLYLTRANSFERASE"/>
    <property type="match status" value="1"/>
</dbReference>
<comment type="similarity">
    <text evidence="2">Belongs to the glucose-1-phosphate thymidylyltransferase family.</text>
</comment>
<gene>
    <name evidence="10" type="ORF">SAMN06296052_11119</name>
</gene>
<keyword evidence="6" id="KW-0479">Metal-binding</keyword>
<evidence type="ECO:0000313" key="10">
    <source>
        <dbReference type="EMBL" id="SNS67460.1"/>
    </source>
</evidence>